<protein>
    <submittedName>
        <fullName evidence="2">Uncharacterized protein</fullName>
    </submittedName>
</protein>
<feature type="chain" id="PRO_5009291596" evidence="1">
    <location>
        <begin position="20"/>
        <end position="158"/>
    </location>
</feature>
<sequence>MRTIISISLLLNIVLVCKAQTTSKSVFIQDFNNSVIKNLVLKIEPTNTNKKYMGYTLLIYVSKSYEIKISKYENTDGELRPVMEDLERNFLKSLDEIDITPFKGCLIVFPVIHKMISSDYLKDNFDEGVKSMIPMIKFETVDCIQFQEPIIVSGRRGI</sequence>
<keyword evidence="1" id="KW-0732">Signal</keyword>
<accession>A0A1H5ZJJ7</accession>
<keyword evidence="3" id="KW-1185">Reference proteome</keyword>
<reference evidence="3" key="1">
    <citation type="submission" date="2016-10" db="EMBL/GenBank/DDBJ databases">
        <authorList>
            <person name="Varghese N."/>
            <person name="Submissions S."/>
        </authorList>
    </citation>
    <scope>NUCLEOTIDE SEQUENCE [LARGE SCALE GENOMIC DNA]</scope>
    <source>
        <strain evidence="3">DSM 17298</strain>
    </source>
</reference>
<dbReference type="AlphaFoldDB" id="A0A1H5ZJJ7"/>
<organism evidence="2 3">
    <name type="scientific">Algoriphagus boritolerans DSM 17298 = JCM 18970</name>
    <dbReference type="NCBI Taxonomy" id="1120964"/>
    <lineage>
        <taxon>Bacteria</taxon>
        <taxon>Pseudomonadati</taxon>
        <taxon>Bacteroidota</taxon>
        <taxon>Cytophagia</taxon>
        <taxon>Cytophagales</taxon>
        <taxon>Cyclobacteriaceae</taxon>
        <taxon>Algoriphagus</taxon>
    </lineage>
</organism>
<dbReference type="STRING" id="1120964.GCA_001313265_05581"/>
<dbReference type="RefSeq" id="WP_146064436.1">
    <property type="nucleotide sequence ID" value="NZ_FNVR01000028.1"/>
</dbReference>
<evidence type="ECO:0000256" key="1">
    <source>
        <dbReference type="SAM" id="SignalP"/>
    </source>
</evidence>
<feature type="signal peptide" evidence="1">
    <location>
        <begin position="1"/>
        <end position="19"/>
    </location>
</feature>
<dbReference type="EMBL" id="FNVR01000028">
    <property type="protein sequence ID" value="SEG36260.1"/>
    <property type="molecule type" value="Genomic_DNA"/>
</dbReference>
<evidence type="ECO:0000313" key="3">
    <source>
        <dbReference type="Proteomes" id="UP000236736"/>
    </source>
</evidence>
<gene>
    <name evidence="2" type="ORF">SAMN03080598_03530</name>
</gene>
<proteinExistence type="predicted"/>
<evidence type="ECO:0000313" key="2">
    <source>
        <dbReference type="EMBL" id="SEG36260.1"/>
    </source>
</evidence>
<dbReference type="Proteomes" id="UP000236736">
    <property type="component" value="Unassembled WGS sequence"/>
</dbReference>
<dbReference type="OrthoDB" id="826425at2"/>
<name>A0A1H5ZJJ7_9BACT</name>